<name>A0A1I6QS96_9PSEU</name>
<protein>
    <submittedName>
        <fullName evidence="3">Methyltransferase domain-containing protein</fullName>
    </submittedName>
</protein>
<keyword evidence="3" id="KW-0808">Transferase</keyword>
<dbReference type="STRING" id="95161.SAMN05660874_01783"/>
<evidence type="ECO:0000259" key="1">
    <source>
        <dbReference type="Pfam" id="PF00535"/>
    </source>
</evidence>
<dbReference type="GO" id="GO:0032259">
    <property type="term" value="P:methylation"/>
    <property type="evidence" value="ECO:0007669"/>
    <property type="project" value="UniProtKB-KW"/>
</dbReference>
<evidence type="ECO:0000259" key="2">
    <source>
        <dbReference type="Pfam" id="PF08241"/>
    </source>
</evidence>
<organism evidence="3 4">
    <name type="scientific">Saccharopolyspora flava</name>
    <dbReference type="NCBI Taxonomy" id="95161"/>
    <lineage>
        <taxon>Bacteria</taxon>
        <taxon>Bacillati</taxon>
        <taxon>Actinomycetota</taxon>
        <taxon>Actinomycetes</taxon>
        <taxon>Pseudonocardiales</taxon>
        <taxon>Pseudonocardiaceae</taxon>
        <taxon>Saccharopolyspora</taxon>
    </lineage>
</organism>
<dbReference type="Gene3D" id="3.90.550.10">
    <property type="entry name" value="Spore Coat Polysaccharide Biosynthesis Protein SpsA, Chain A"/>
    <property type="match status" value="1"/>
</dbReference>
<dbReference type="GO" id="GO:0008757">
    <property type="term" value="F:S-adenosylmethionine-dependent methyltransferase activity"/>
    <property type="evidence" value="ECO:0007669"/>
    <property type="project" value="InterPro"/>
</dbReference>
<accession>A0A1I6QS96</accession>
<dbReference type="Proteomes" id="UP000198852">
    <property type="component" value="Unassembled WGS sequence"/>
</dbReference>
<dbReference type="Gene3D" id="3.40.50.150">
    <property type="entry name" value="Vaccinia Virus protein VP39"/>
    <property type="match status" value="1"/>
</dbReference>
<dbReference type="SUPFAM" id="SSF53448">
    <property type="entry name" value="Nucleotide-diphospho-sugar transferases"/>
    <property type="match status" value="1"/>
</dbReference>
<dbReference type="Pfam" id="PF00535">
    <property type="entry name" value="Glycos_transf_2"/>
    <property type="match status" value="1"/>
</dbReference>
<evidence type="ECO:0000313" key="3">
    <source>
        <dbReference type="EMBL" id="SFS55270.1"/>
    </source>
</evidence>
<feature type="domain" description="Glycosyltransferase 2-like" evidence="1">
    <location>
        <begin position="12"/>
        <end position="121"/>
    </location>
</feature>
<dbReference type="InterPro" id="IPR029044">
    <property type="entry name" value="Nucleotide-diphossugar_trans"/>
</dbReference>
<dbReference type="InterPro" id="IPR001173">
    <property type="entry name" value="Glyco_trans_2-like"/>
</dbReference>
<reference evidence="4" key="1">
    <citation type="submission" date="2016-10" db="EMBL/GenBank/DDBJ databases">
        <authorList>
            <person name="Varghese N."/>
            <person name="Submissions S."/>
        </authorList>
    </citation>
    <scope>NUCLEOTIDE SEQUENCE [LARGE SCALE GENOMIC DNA]</scope>
    <source>
        <strain evidence="4">DSM 44771</strain>
    </source>
</reference>
<gene>
    <name evidence="3" type="ORF">SAMN05660874_01783</name>
</gene>
<evidence type="ECO:0000313" key="4">
    <source>
        <dbReference type="Proteomes" id="UP000198852"/>
    </source>
</evidence>
<dbReference type="Pfam" id="PF08241">
    <property type="entry name" value="Methyltransf_11"/>
    <property type="match status" value="1"/>
</dbReference>
<dbReference type="EMBL" id="FOZX01000002">
    <property type="protein sequence ID" value="SFS55270.1"/>
    <property type="molecule type" value="Genomic_DNA"/>
</dbReference>
<keyword evidence="3" id="KW-0489">Methyltransferase</keyword>
<sequence>MRATVFTASHVPTYLDECHRTVLAQTHTDWEWVVLLNGTAEWSPPEPDPRIRVLRGTATGHVGAIKREACALATGEVLVELDHDDLLAPTCLAEVVAAFEADPAAVLVYSDFAEINADGSARQERFNPAMGWEYEPVDVDGKPLDRCLALEPSPHNVSYIWYAPNHVRAFRRDAYERVGGYDASLEVLDDQDLMMRLYEIGEFRRIPKCLYLQRMHQGNTQRDQRINRLIQDDTVARYHRGVRRLAIAWAKRSGLAALDLHTRSWTGRAVEPGADELEIDPARPVLPHADDSVGVIVATDLLQRISDRGAFFAECYRVLAHGGLVLTTTPSTDGRGAFQDPTHVSFWNANSFWYLTQAERRDHAFPGNPMRFQVSGIRTYYPTDFDAAHDISYVDANLLAVKSGPRQGGPLLC</sequence>
<proteinExistence type="predicted"/>
<keyword evidence="4" id="KW-1185">Reference proteome</keyword>
<dbReference type="InterPro" id="IPR013216">
    <property type="entry name" value="Methyltransf_11"/>
</dbReference>
<dbReference type="SUPFAM" id="SSF53335">
    <property type="entry name" value="S-adenosyl-L-methionine-dependent methyltransferases"/>
    <property type="match status" value="1"/>
</dbReference>
<dbReference type="PANTHER" id="PTHR22916">
    <property type="entry name" value="GLYCOSYLTRANSFERASE"/>
    <property type="match status" value="1"/>
</dbReference>
<dbReference type="InterPro" id="IPR029063">
    <property type="entry name" value="SAM-dependent_MTases_sf"/>
</dbReference>
<dbReference type="AlphaFoldDB" id="A0A1I6QS96"/>
<feature type="domain" description="Methyltransferase type 11" evidence="2">
    <location>
        <begin position="286"/>
        <end position="326"/>
    </location>
</feature>